<dbReference type="Proteomes" id="UP000603453">
    <property type="component" value="Unassembled WGS sequence"/>
</dbReference>
<name>A0A8H7R3X2_9FUNG</name>
<sequence>MECGETSKTLYKIVEYNDTLYQIPSRTIDDQQVILLNDVRALVPDATAFLSHTTTLIPFLLDPISHTELIPLRVAIDRDDDSIWHIKVPPLPPLAFSQTNLQTKMDLLVQKFDRILALQGEEEEDIHHSANIEPSILMNNTSSSSTSSSSSNTTTTTPTAEPITTTTTTTTTATVTREEEEPQQQDPPPAFSTPSHAPSSSSSTHRHEAPPSYETSVLSTIKAINSKLCLYESHISNRHKSPRWLSKRDEWIARVPTSIEEVAYQLVQLEMALLWTAVSEAWIQERETWLTLVANARSERHLAGAIINLERHTLVMDDQWPQQRERWMSALLEMLVLPLSH</sequence>
<reference evidence="2" key="1">
    <citation type="submission" date="2020-12" db="EMBL/GenBank/DDBJ databases">
        <title>Metabolic potential, ecology and presence of endohyphal bacteria is reflected in genomic diversity of Mucoromycotina.</title>
        <authorList>
            <person name="Muszewska A."/>
            <person name="Okrasinska A."/>
            <person name="Steczkiewicz K."/>
            <person name="Drgas O."/>
            <person name="Orlowska M."/>
            <person name="Perlinska-Lenart U."/>
            <person name="Aleksandrzak-Piekarczyk T."/>
            <person name="Szatraj K."/>
            <person name="Zielenkiewicz U."/>
            <person name="Pilsyk S."/>
            <person name="Malc E."/>
            <person name="Mieczkowski P."/>
            <person name="Kruszewska J.S."/>
            <person name="Biernat P."/>
            <person name="Pawlowska J."/>
        </authorList>
    </citation>
    <scope>NUCLEOTIDE SEQUENCE</scope>
    <source>
        <strain evidence="2">WA0000017839</strain>
    </source>
</reference>
<comment type="caution">
    <text evidence="2">The sequence shown here is derived from an EMBL/GenBank/DDBJ whole genome shotgun (WGS) entry which is preliminary data.</text>
</comment>
<dbReference type="AlphaFoldDB" id="A0A8H7R3X2"/>
<feature type="region of interest" description="Disordered" evidence="1">
    <location>
        <begin position="128"/>
        <end position="214"/>
    </location>
</feature>
<proteinExistence type="predicted"/>
<evidence type="ECO:0000313" key="3">
    <source>
        <dbReference type="Proteomes" id="UP000603453"/>
    </source>
</evidence>
<dbReference type="EMBL" id="JAEPRD010000054">
    <property type="protein sequence ID" value="KAG2203115.1"/>
    <property type="molecule type" value="Genomic_DNA"/>
</dbReference>
<organism evidence="2 3">
    <name type="scientific">Mucor saturninus</name>
    <dbReference type="NCBI Taxonomy" id="64648"/>
    <lineage>
        <taxon>Eukaryota</taxon>
        <taxon>Fungi</taxon>
        <taxon>Fungi incertae sedis</taxon>
        <taxon>Mucoromycota</taxon>
        <taxon>Mucoromycotina</taxon>
        <taxon>Mucoromycetes</taxon>
        <taxon>Mucorales</taxon>
        <taxon>Mucorineae</taxon>
        <taxon>Mucoraceae</taxon>
        <taxon>Mucor</taxon>
    </lineage>
</organism>
<evidence type="ECO:0000256" key="1">
    <source>
        <dbReference type="SAM" id="MobiDB-lite"/>
    </source>
</evidence>
<dbReference type="OrthoDB" id="419694at2759"/>
<evidence type="ECO:0000313" key="2">
    <source>
        <dbReference type="EMBL" id="KAG2203115.1"/>
    </source>
</evidence>
<accession>A0A8H7R3X2</accession>
<gene>
    <name evidence="2" type="ORF">INT47_004922</name>
</gene>
<feature type="compositionally biased region" description="Low complexity" evidence="1">
    <location>
        <begin position="141"/>
        <end position="175"/>
    </location>
</feature>
<feature type="compositionally biased region" description="Low complexity" evidence="1">
    <location>
        <begin position="192"/>
        <end position="203"/>
    </location>
</feature>
<keyword evidence="3" id="KW-1185">Reference proteome</keyword>
<protein>
    <submittedName>
        <fullName evidence="2">Uncharacterized protein</fullName>
    </submittedName>
</protein>